<keyword evidence="4 7" id="KW-0812">Transmembrane</keyword>
<name>A0A5N5RJH6_9BIFI</name>
<comment type="similarity">
    <text evidence="7">Belongs to the binding-protein-dependent transport system permease family.</text>
</comment>
<feature type="domain" description="ABC transmembrane type-1" evidence="9">
    <location>
        <begin position="133"/>
        <end position="334"/>
    </location>
</feature>
<dbReference type="Proteomes" id="UP000326336">
    <property type="component" value="Unassembled WGS sequence"/>
</dbReference>
<dbReference type="PROSITE" id="PS50928">
    <property type="entry name" value="ABC_TM1"/>
    <property type="match status" value="1"/>
</dbReference>
<dbReference type="Pfam" id="PF00528">
    <property type="entry name" value="BPD_transp_1"/>
    <property type="match status" value="1"/>
</dbReference>
<evidence type="ECO:0000256" key="7">
    <source>
        <dbReference type="RuleBase" id="RU363032"/>
    </source>
</evidence>
<dbReference type="PANTHER" id="PTHR43163:SF6">
    <property type="entry name" value="DIPEPTIDE TRANSPORT SYSTEM PERMEASE PROTEIN DPPB-RELATED"/>
    <property type="match status" value="1"/>
</dbReference>
<protein>
    <submittedName>
        <fullName evidence="10">ABC transporter permease</fullName>
    </submittedName>
</protein>
<evidence type="ECO:0000313" key="10">
    <source>
        <dbReference type="EMBL" id="KAB5607090.1"/>
    </source>
</evidence>
<organism evidence="10 11">
    <name type="scientific">Bifidobacterium jacchi</name>
    <dbReference type="NCBI Taxonomy" id="2490545"/>
    <lineage>
        <taxon>Bacteria</taxon>
        <taxon>Bacillati</taxon>
        <taxon>Actinomycetota</taxon>
        <taxon>Actinomycetes</taxon>
        <taxon>Bifidobacteriales</taxon>
        <taxon>Bifidobacteriaceae</taxon>
        <taxon>Bifidobacterium</taxon>
    </lineage>
</organism>
<dbReference type="InterPro" id="IPR045621">
    <property type="entry name" value="BPD_transp_1_N"/>
</dbReference>
<dbReference type="InterPro" id="IPR035906">
    <property type="entry name" value="MetI-like_sf"/>
</dbReference>
<dbReference type="RefSeq" id="WP_151916828.1">
    <property type="nucleotide sequence ID" value="NZ_RQSP01000016.1"/>
</dbReference>
<dbReference type="Gene3D" id="1.10.3720.10">
    <property type="entry name" value="MetI-like"/>
    <property type="match status" value="1"/>
</dbReference>
<evidence type="ECO:0000256" key="6">
    <source>
        <dbReference type="ARBA" id="ARBA00023136"/>
    </source>
</evidence>
<evidence type="ECO:0000256" key="8">
    <source>
        <dbReference type="SAM" id="MobiDB-lite"/>
    </source>
</evidence>
<dbReference type="AlphaFoldDB" id="A0A5N5RJH6"/>
<evidence type="ECO:0000259" key="9">
    <source>
        <dbReference type="PROSITE" id="PS50928"/>
    </source>
</evidence>
<feature type="transmembrane region" description="Helical" evidence="7">
    <location>
        <begin position="172"/>
        <end position="195"/>
    </location>
</feature>
<dbReference type="OrthoDB" id="4695618at2"/>
<comment type="caution">
    <text evidence="10">The sequence shown here is derived from an EMBL/GenBank/DDBJ whole genome shotgun (WGS) entry which is preliminary data.</text>
</comment>
<feature type="region of interest" description="Disordered" evidence="8">
    <location>
        <begin position="1"/>
        <end position="30"/>
    </location>
</feature>
<feature type="transmembrane region" description="Helical" evidence="7">
    <location>
        <begin position="269"/>
        <end position="295"/>
    </location>
</feature>
<reference evidence="10 11" key="1">
    <citation type="journal article" date="2019" name="Int. J. Syst. Evol. Microbiol.">
        <title>Bifidobacterium jacchi sp. nov., isolated from the faeces of a baby common marmoset (Callithrix jacchus).</title>
        <authorList>
            <person name="Modesto M."/>
            <person name="Watanabe K."/>
            <person name="Arita M."/>
            <person name="Satti M."/>
            <person name="Oki K."/>
            <person name="Sciavilla P."/>
            <person name="Patavino C."/>
            <person name="Camma C."/>
            <person name="Michelini S."/>
            <person name="Sgorbati B."/>
            <person name="Mattarelli P."/>
        </authorList>
    </citation>
    <scope>NUCLEOTIDE SEQUENCE [LARGE SCALE GENOMIC DNA]</scope>
    <source>
        <strain evidence="10 11">MRM 9.3</strain>
    </source>
</reference>
<feature type="transmembrane region" description="Helical" evidence="7">
    <location>
        <begin position="43"/>
        <end position="65"/>
    </location>
</feature>
<dbReference type="EMBL" id="RQSP01000016">
    <property type="protein sequence ID" value="KAB5607090.1"/>
    <property type="molecule type" value="Genomic_DNA"/>
</dbReference>
<dbReference type="PANTHER" id="PTHR43163">
    <property type="entry name" value="DIPEPTIDE TRANSPORT SYSTEM PERMEASE PROTEIN DPPB-RELATED"/>
    <property type="match status" value="1"/>
</dbReference>
<proteinExistence type="inferred from homology"/>
<feature type="transmembrane region" description="Helical" evidence="7">
    <location>
        <begin position="215"/>
        <end position="234"/>
    </location>
</feature>
<evidence type="ECO:0000256" key="1">
    <source>
        <dbReference type="ARBA" id="ARBA00004651"/>
    </source>
</evidence>
<dbReference type="CDD" id="cd06261">
    <property type="entry name" value="TM_PBP2"/>
    <property type="match status" value="1"/>
</dbReference>
<evidence type="ECO:0000256" key="4">
    <source>
        <dbReference type="ARBA" id="ARBA00022692"/>
    </source>
</evidence>
<keyword evidence="6 7" id="KW-0472">Membrane</keyword>
<dbReference type="InterPro" id="IPR000515">
    <property type="entry name" value="MetI-like"/>
</dbReference>
<evidence type="ECO:0000256" key="3">
    <source>
        <dbReference type="ARBA" id="ARBA00022475"/>
    </source>
</evidence>
<evidence type="ECO:0000313" key="11">
    <source>
        <dbReference type="Proteomes" id="UP000326336"/>
    </source>
</evidence>
<dbReference type="SUPFAM" id="SSF161098">
    <property type="entry name" value="MetI-like"/>
    <property type="match status" value="1"/>
</dbReference>
<keyword evidence="11" id="KW-1185">Reference proteome</keyword>
<gene>
    <name evidence="10" type="ORF">EHS19_05800</name>
</gene>
<keyword evidence="2 7" id="KW-0813">Transport</keyword>
<feature type="transmembrane region" description="Helical" evidence="7">
    <location>
        <begin position="135"/>
        <end position="160"/>
    </location>
</feature>
<sequence>MSDSSAKTVSAPSAGGADRAGGAGRTSQVGRARRRMNPWLSFVLRRLVRTIVALWVIVTVAFVVLRFSGGDPVRNALGATASPELVALRRSTLGLDKPLPVQYWDYIVGLFHGDLGISIISGRSVSELVVTRLPWTVSLAVASFVVILLFSIPIGMAMAVRTQGDRNRGSELAFTGITGFFGNVPDYLMAVILVSVFAVNLKMFPVAGANSPESYVLPVTALSISSICMLSRIARIQTFHTLNDDYVRTARGKRLSPMRIYFRHVMPNMVSTVMVLAGNTLAQIMTGTVLIEQVFNWPGMGTAFTNSITSRDYGIVQGLALVYGFMVLLITFLVDVIVALLERRSTMLETS</sequence>
<keyword evidence="5 7" id="KW-1133">Transmembrane helix</keyword>
<comment type="subcellular location">
    <subcellularLocation>
        <location evidence="1 7">Cell membrane</location>
        <topology evidence="1 7">Multi-pass membrane protein</topology>
    </subcellularLocation>
</comment>
<accession>A0A5N5RJH6</accession>
<dbReference type="Pfam" id="PF19300">
    <property type="entry name" value="BPD_transp_1_N"/>
    <property type="match status" value="1"/>
</dbReference>
<evidence type="ECO:0000256" key="5">
    <source>
        <dbReference type="ARBA" id="ARBA00022989"/>
    </source>
</evidence>
<dbReference type="GO" id="GO:0055085">
    <property type="term" value="P:transmembrane transport"/>
    <property type="evidence" value="ECO:0007669"/>
    <property type="project" value="InterPro"/>
</dbReference>
<feature type="transmembrane region" description="Helical" evidence="7">
    <location>
        <begin position="315"/>
        <end position="341"/>
    </location>
</feature>
<evidence type="ECO:0000256" key="2">
    <source>
        <dbReference type="ARBA" id="ARBA00022448"/>
    </source>
</evidence>
<keyword evidence="3" id="KW-1003">Cell membrane</keyword>
<dbReference type="GO" id="GO:0005886">
    <property type="term" value="C:plasma membrane"/>
    <property type="evidence" value="ECO:0007669"/>
    <property type="project" value="UniProtKB-SubCell"/>
</dbReference>